<dbReference type="EMBL" id="UFQT01000492">
    <property type="protein sequence ID" value="SSX24730.1"/>
    <property type="molecule type" value="Genomic_DNA"/>
</dbReference>
<sequence>MSSTTTTTVTEATNGTAGNVPNKSSTTLLADTDPDALLSEWLGELENLIGNSKKPNKHTKKNTIKYLTTNLLSSTMPT</sequence>
<reference evidence="2" key="1">
    <citation type="submission" date="2018-07" db="EMBL/GenBank/DDBJ databases">
        <authorList>
            <person name="Quirk P.G."/>
            <person name="Krulwich T.A."/>
        </authorList>
    </citation>
    <scope>NUCLEOTIDE SEQUENCE</scope>
</reference>
<gene>
    <name evidence="2" type="primary">CSON011342</name>
</gene>
<protein>
    <submittedName>
        <fullName evidence="2">CSON011342 protein</fullName>
    </submittedName>
</protein>
<evidence type="ECO:0000256" key="1">
    <source>
        <dbReference type="SAM" id="MobiDB-lite"/>
    </source>
</evidence>
<dbReference type="VEuPathDB" id="VectorBase:CSON011342"/>
<proteinExistence type="predicted"/>
<name>A0A336M433_CULSO</name>
<dbReference type="AlphaFoldDB" id="A0A336M433"/>
<feature type="region of interest" description="Disordered" evidence="1">
    <location>
        <begin position="1"/>
        <end position="28"/>
    </location>
</feature>
<organism evidence="2">
    <name type="scientific">Culicoides sonorensis</name>
    <name type="common">Biting midge</name>
    <dbReference type="NCBI Taxonomy" id="179676"/>
    <lineage>
        <taxon>Eukaryota</taxon>
        <taxon>Metazoa</taxon>
        <taxon>Ecdysozoa</taxon>
        <taxon>Arthropoda</taxon>
        <taxon>Hexapoda</taxon>
        <taxon>Insecta</taxon>
        <taxon>Pterygota</taxon>
        <taxon>Neoptera</taxon>
        <taxon>Endopterygota</taxon>
        <taxon>Diptera</taxon>
        <taxon>Nematocera</taxon>
        <taxon>Chironomoidea</taxon>
        <taxon>Ceratopogonidae</taxon>
        <taxon>Ceratopogoninae</taxon>
        <taxon>Culicoides</taxon>
        <taxon>Monoculicoides</taxon>
    </lineage>
</organism>
<evidence type="ECO:0000313" key="2">
    <source>
        <dbReference type="EMBL" id="SSX24730.1"/>
    </source>
</evidence>
<accession>A0A336M433</accession>